<dbReference type="STRING" id="62062.ENSHHUP00000027998"/>
<dbReference type="GO" id="GO:0005737">
    <property type="term" value="C:cytoplasm"/>
    <property type="evidence" value="ECO:0007669"/>
    <property type="project" value="TreeGrafter"/>
</dbReference>
<feature type="active site" evidence="5 6">
    <location>
        <position position="211"/>
    </location>
</feature>
<dbReference type="InterPro" id="IPR012394">
    <property type="entry name" value="Aldehyde_DH_NAD(P)"/>
</dbReference>
<dbReference type="PANTHER" id="PTHR43570:SF2">
    <property type="entry name" value="ALDEHYDE DEHYDROGENASE FAMILY 3 MEMBER B1"/>
    <property type="match status" value="1"/>
</dbReference>
<reference evidence="10" key="1">
    <citation type="submission" date="2018-06" db="EMBL/GenBank/DDBJ databases">
        <title>Genome assembly of Danube salmon.</title>
        <authorList>
            <person name="Macqueen D.J."/>
            <person name="Gundappa M.K."/>
        </authorList>
    </citation>
    <scope>NUCLEOTIDE SEQUENCE [LARGE SCALE GENOMIC DNA]</scope>
</reference>
<keyword evidence="3" id="KW-0520">NAD</keyword>
<dbReference type="InterPro" id="IPR016161">
    <property type="entry name" value="Ald_DH/histidinol_DH"/>
</dbReference>
<dbReference type="Proteomes" id="UP000314982">
    <property type="component" value="Unassembled WGS sequence"/>
</dbReference>
<dbReference type="GO" id="GO:0004029">
    <property type="term" value="F:aldehyde dehydrogenase (NAD+) activity"/>
    <property type="evidence" value="ECO:0007669"/>
    <property type="project" value="TreeGrafter"/>
</dbReference>
<reference evidence="9" key="2">
    <citation type="submission" date="2025-08" db="UniProtKB">
        <authorList>
            <consortium name="Ensembl"/>
        </authorList>
    </citation>
    <scope>IDENTIFICATION</scope>
</reference>
<comment type="similarity">
    <text evidence="1 4 7">Belongs to the aldehyde dehydrogenase family.</text>
</comment>
<name>A0A4W5LQ01_9TELE</name>
<dbReference type="Ensembl" id="ENSHHUT00000029121.1">
    <property type="protein sequence ID" value="ENSHHUP00000027998.1"/>
    <property type="gene ID" value="ENSHHUG00000017780.1"/>
</dbReference>
<organism evidence="9 10">
    <name type="scientific">Hucho hucho</name>
    <name type="common">huchen</name>
    <dbReference type="NCBI Taxonomy" id="62062"/>
    <lineage>
        <taxon>Eukaryota</taxon>
        <taxon>Metazoa</taxon>
        <taxon>Chordata</taxon>
        <taxon>Craniata</taxon>
        <taxon>Vertebrata</taxon>
        <taxon>Euteleostomi</taxon>
        <taxon>Actinopterygii</taxon>
        <taxon>Neopterygii</taxon>
        <taxon>Teleostei</taxon>
        <taxon>Protacanthopterygii</taxon>
        <taxon>Salmoniformes</taxon>
        <taxon>Salmonidae</taxon>
        <taxon>Salmoninae</taxon>
        <taxon>Hucho</taxon>
    </lineage>
</organism>
<dbReference type="Pfam" id="PF00171">
    <property type="entry name" value="Aldedh"/>
    <property type="match status" value="1"/>
</dbReference>
<dbReference type="GO" id="GO:0004028">
    <property type="term" value="F:3-chloroallyl aldehyde dehydrogenase activity"/>
    <property type="evidence" value="ECO:0007669"/>
    <property type="project" value="TreeGrafter"/>
</dbReference>
<proteinExistence type="inferred from homology"/>
<feature type="domain" description="Aldehyde dehydrogenase" evidence="8">
    <location>
        <begin position="13"/>
        <end position="427"/>
    </location>
</feature>
<evidence type="ECO:0000313" key="10">
    <source>
        <dbReference type="Proteomes" id="UP000314982"/>
    </source>
</evidence>
<dbReference type="CDD" id="cd07132">
    <property type="entry name" value="ALDH_F3AB"/>
    <property type="match status" value="1"/>
</dbReference>
<dbReference type="PANTHER" id="PTHR43570">
    <property type="entry name" value="ALDEHYDE DEHYDROGENASE"/>
    <property type="match status" value="1"/>
</dbReference>
<dbReference type="SUPFAM" id="SSF53720">
    <property type="entry name" value="ALDH-like"/>
    <property type="match status" value="1"/>
</dbReference>
<dbReference type="FunFam" id="3.40.605.10:FF:000004">
    <property type="entry name" value="Aldehyde dehydrogenase"/>
    <property type="match status" value="1"/>
</dbReference>
<dbReference type="InterPro" id="IPR029510">
    <property type="entry name" value="Ald_DH_CS_GLU"/>
</dbReference>
<accession>A0A4W5LQ01</accession>
<dbReference type="AlphaFoldDB" id="A0A4W5LQ01"/>
<evidence type="ECO:0000256" key="3">
    <source>
        <dbReference type="ARBA" id="ARBA00023027"/>
    </source>
</evidence>
<feature type="active site" evidence="5">
    <location>
        <position position="245"/>
    </location>
</feature>
<keyword evidence="10" id="KW-1185">Reference proteome</keyword>
<dbReference type="FunFam" id="3.40.309.10:FF:000003">
    <property type="entry name" value="Aldehyde dehydrogenase"/>
    <property type="match status" value="1"/>
</dbReference>
<dbReference type="PROSITE" id="PS00070">
    <property type="entry name" value="ALDEHYDE_DEHYDR_CYS"/>
    <property type="match status" value="1"/>
</dbReference>
<dbReference type="Gene3D" id="3.40.309.10">
    <property type="entry name" value="Aldehyde Dehydrogenase, Chain A, domain 2"/>
    <property type="match status" value="1"/>
</dbReference>
<evidence type="ECO:0000256" key="7">
    <source>
        <dbReference type="RuleBase" id="RU003345"/>
    </source>
</evidence>
<evidence type="ECO:0000256" key="6">
    <source>
        <dbReference type="PROSITE-ProRule" id="PRU10007"/>
    </source>
</evidence>
<evidence type="ECO:0000313" key="9">
    <source>
        <dbReference type="Ensembl" id="ENSHHUP00000027998.1"/>
    </source>
</evidence>
<dbReference type="GeneTree" id="ENSGT00940000155904"/>
<evidence type="ECO:0000259" key="8">
    <source>
        <dbReference type="Pfam" id="PF00171"/>
    </source>
</evidence>
<keyword evidence="2 4" id="KW-0560">Oxidoreductase</keyword>
<dbReference type="PIRSF" id="PIRSF036492">
    <property type="entry name" value="ALDH"/>
    <property type="match status" value="1"/>
</dbReference>
<evidence type="ECO:0000256" key="5">
    <source>
        <dbReference type="PIRSR" id="PIRSR036492-1"/>
    </source>
</evidence>
<evidence type="ECO:0000256" key="4">
    <source>
        <dbReference type="PIRNR" id="PIRNR036492"/>
    </source>
</evidence>
<protein>
    <recommendedName>
        <fullName evidence="4">Aldehyde dehydrogenase</fullName>
    </recommendedName>
</protein>
<sequence length="521" mass="57959">MASQSEVIDRLRATFRSGVTFPEQFRMTQLQNLLSLVEENEQLIQDALHKDLHKPKFESVLSEIQITLNDLYFAMENLRTWMQPEYNIGKNLATRMDDCFIRREPLGVVLIIGAWNYPLHLILLPLVAAIAAGNCAILKPSEICQATEQLLAELIPKYLSQDCYAVLCGGAEDTKSLLKNKFDHIFYTGSQVVARSILLAAAAHLTPVTLELGGKSPCFIYGHIDIQKAAKRLCWSKFFNTGQSCVAPDYVLCTAQTRDALLPALRETLQTFYGPDPGASPDMGRIVTPRHWRRLMDMLEKSKGKVVIGGESREEDKYIAPTVLVDVLESDALMQEEIFGPILPILTIESLDEGIDYINRQEKPLALYVFSDETSVVTTVLNNTSSGGFCGNDGIVHMALPGLPFGGVGASGMGSYHGRWGFETFSHRRGCMNRSWLLERVNVLRYPPYSDYNLGWLRWATTFKKNSWGGCSVISLQLKGRRATIAIHPGCGFSSVFTAASQWSKPASSTRLALTHPIRSV</sequence>
<dbReference type="InterPro" id="IPR016160">
    <property type="entry name" value="Ald_DH_CS_CYS"/>
</dbReference>
<dbReference type="InterPro" id="IPR016163">
    <property type="entry name" value="Ald_DH_C"/>
</dbReference>
<dbReference type="InterPro" id="IPR015590">
    <property type="entry name" value="Aldehyde_DH_dom"/>
</dbReference>
<evidence type="ECO:0000256" key="1">
    <source>
        <dbReference type="ARBA" id="ARBA00009986"/>
    </source>
</evidence>
<dbReference type="InterPro" id="IPR016162">
    <property type="entry name" value="Ald_DH_N"/>
</dbReference>
<dbReference type="PROSITE" id="PS00687">
    <property type="entry name" value="ALDEHYDE_DEHYDR_GLU"/>
    <property type="match status" value="1"/>
</dbReference>
<dbReference type="Gene3D" id="3.40.605.10">
    <property type="entry name" value="Aldehyde Dehydrogenase, Chain A, domain 1"/>
    <property type="match status" value="1"/>
</dbReference>
<reference evidence="9" key="3">
    <citation type="submission" date="2025-09" db="UniProtKB">
        <authorList>
            <consortium name="Ensembl"/>
        </authorList>
    </citation>
    <scope>IDENTIFICATION</scope>
</reference>
<dbReference type="GO" id="GO:0006081">
    <property type="term" value="P:aldehyde metabolic process"/>
    <property type="evidence" value="ECO:0007669"/>
    <property type="project" value="InterPro"/>
</dbReference>
<evidence type="ECO:0000256" key="2">
    <source>
        <dbReference type="ARBA" id="ARBA00023002"/>
    </source>
</evidence>